<dbReference type="Proteomes" id="UP000522262">
    <property type="component" value="Unassembled WGS sequence"/>
</dbReference>
<dbReference type="GO" id="GO:0031177">
    <property type="term" value="F:phosphopantetheine binding"/>
    <property type="evidence" value="ECO:0007669"/>
    <property type="project" value="InterPro"/>
</dbReference>
<dbReference type="SUPFAM" id="SSF47336">
    <property type="entry name" value="ACP-like"/>
    <property type="match status" value="1"/>
</dbReference>
<evidence type="ECO:0000256" key="1">
    <source>
        <dbReference type="ARBA" id="ARBA00004685"/>
    </source>
</evidence>
<dbReference type="PANTHER" id="PTHR43439">
    <property type="entry name" value="PHENYLACETATE-COENZYME A LIGASE"/>
    <property type="match status" value="1"/>
</dbReference>
<dbReference type="InterPro" id="IPR013120">
    <property type="entry name" value="FAR_NAD-bd"/>
</dbReference>
<dbReference type="Pfam" id="PF00501">
    <property type="entry name" value="AMP-binding"/>
    <property type="match status" value="1"/>
</dbReference>
<dbReference type="AlphaFoldDB" id="A0A8H5N6N2"/>
<keyword evidence="2" id="KW-0596">Phosphopantetheine</keyword>
<evidence type="ECO:0000256" key="5">
    <source>
        <dbReference type="ARBA" id="ARBA00023235"/>
    </source>
</evidence>
<name>A0A8H5N6N2_9HYPO</name>
<dbReference type="InterPro" id="IPR036291">
    <property type="entry name" value="NAD(P)-bd_dom_sf"/>
</dbReference>
<dbReference type="SMART" id="SM00823">
    <property type="entry name" value="PKS_PP"/>
    <property type="match status" value="1"/>
</dbReference>
<dbReference type="Gene3D" id="3.40.50.720">
    <property type="entry name" value="NAD(P)-binding Rossmann-like Domain"/>
    <property type="match status" value="1"/>
</dbReference>
<sequence length="1023" mass="113133">MAVDARTVDELVRLNAKRNEDHVAVIESPAESQHPQSYTSKQIDNFAFQVACVYSEKYSLQPRTSSHQEPKVVALCGTGDFEYLITALAIAKLGHTTLFLSPRLPFESCVGLLRVSNAALLLIQQVQQPLAEYINSDSLDVAVGAVVPVDQGCSKDGELNTNLTSALDMEAERNTAIWILHSSGSTGLPKLVSVPNGAALNRYTANLGSLGLDTLTTVPLYHAFGMSSFFRCFISKKTIQLYSRLAIKTSHLLQVTRSQTFGLFSAVPFTIKLLAESEEGMRFLRSFSIITTGGSPMPEDLGNELVRRGVQLVSVYGSSETGTLLTSLRPADDHEWSWLRVPEEGGHFLRFEHQGSGTYELICAKEWPMLADSNQDDGSWRTKDLFTKHPTIPRAFKYVGRLDDILVLENGEKFNPISVESEISSSPLIDGCIIFGTGKPAAGIAVIPSEVADYLTKDEFRLLLGRTIDKAQVSLPLYGRITEDMVLLLPKDSVAPRTDKGTIIRRIFLQTYEQEIQAIYERQDAAVEARQYTKDELLKFLSEHLIRVLHLSPEAEVGHNQDFSTFGLDSLRAMQLRSAIMRHVDLGGNKLGINVVFDFPTIASLALEISRVSSGAEATSLDAKDEQDAADMLQRYANFNDQRREPRSAHNLSQNIVLTGATGSLGAHLLAKLALSSSVKTVYCLARASSNANAKQRVERSLEERSLRQNFPEELPQKITCMAANLSDQYLGLGENTFRFLARDVDTVYHCGWTVNFNQRLSTFEKSCISGVRHLIDLCSADSGSDTARFIMFSSIGTIMGTSEDIIPERLPKSLGEANRTGYSRSKCVAEQICAKASIDVGLSVAIVRIGQIVGDTINGVWNTSEAVPLMLRSAQTIGALPTLQERIRWLPVDDVAQIVIEIGSSDAVVANETSVFNIVNPHTLGWTEDLLPLLAQNGLVFQAVSPSEWLNRLEESDTDPKANPPRKLLEYFRRQCQQRSSEDREWETSRAGKWSPTFHMSRTPSPQLISVILNYFGRAWKV</sequence>
<dbReference type="InterPro" id="IPR020806">
    <property type="entry name" value="PKS_PP-bd"/>
</dbReference>
<dbReference type="InterPro" id="IPR020845">
    <property type="entry name" value="AMP-binding_CS"/>
</dbReference>
<dbReference type="Pfam" id="PF23562">
    <property type="entry name" value="AMP-binding_C_3"/>
    <property type="match status" value="1"/>
</dbReference>
<evidence type="ECO:0000256" key="4">
    <source>
        <dbReference type="ARBA" id="ARBA00022857"/>
    </source>
</evidence>
<dbReference type="PANTHER" id="PTHR43439:SF2">
    <property type="entry name" value="ENZYME, PUTATIVE (JCVI)-RELATED"/>
    <property type="match status" value="1"/>
</dbReference>
<dbReference type="InterPro" id="IPR009081">
    <property type="entry name" value="PP-bd_ACP"/>
</dbReference>
<comment type="caution">
    <text evidence="7">The sequence shown here is derived from an EMBL/GenBank/DDBJ whole genome shotgun (WGS) entry which is preliminary data.</text>
</comment>
<gene>
    <name evidence="7" type="ORF">FMEXI_1929</name>
</gene>
<dbReference type="Gene3D" id="1.10.1200.10">
    <property type="entry name" value="ACP-like"/>
    <property type="match status" value="1"/>
</dbReference>
<protein>
    <submittedName>
        <fullName evidence="7">Male sterility</fullName>
    </submittedName>
</protein>
<dbReference type="EMBL" id="JAAOAM010000041">
    <property type="protein sequence ID" value="KAF5554647.1"/>
    <property type="molecule type" value="Genomic_DNA"/>
</dbReference>
<dbReference type="InterPro" id="IPR042099">
    <property type="entry name" value="ANL_N_sf"/>
</dbReference>
<dbReference type="PROSITE" id="PS50075">
    <property type="entry name" value="CARRIER"/>
    <property type="match status" value="1"/>
</dbReference>
<keyword evidence="3" id="KW-0597">Phosphoprotein</keyword>
<dbReference type="InterPro" id="IPR000873">
    <property type="entry name" value="AMP-dep_synth/lig_dom"/>
</dbReference>
<evidence type="ECO:0000313" key="8">
    <source>
        <dbReference type="Proteomes" id="UP000522262"/>
    </source>
</evidence>
<dbReference type="InterPro" id="IPR006162">
    <property type="entry name" value="Ppantetheine_attach_site"/>
</dbReference>
<evidence type="ECO:0000313" key="7">
    <source>
        <dbReference type="EMBL" id="KAF5554647.1"/>
    </source>
</evidence>
<dbReference type="Pfam" id="PF07993">
    <property type="entry name" value="NAD_binding_4"/>
    <property type="match status" value="1"/>
</dbReference>
<dbReference type="InterPro" id="IPR051414">
    <property type="entry name" value="Adenylate-forming_Reductase"/>
</dbReference>
<keyword evidence="4" id="KW-0521">NADP</keyword>
<dbReference type="Gene3D" id="3.40.50.12780">
    <property type="entry name" value="N-terminal domain of ligase-like"/>
    <property type="match status" value="1"/>
</dbReference>
<reference evidence="7 8" key="1">
    <citation type="submission" date="2020-05" db="EMBL/GenBank/DDBJ databases">
        <title>Identification and distribution of gene clusters putatively required for synthesis of sphingolipid metabolism inhibitors in phylogenetically diverse species of the filamentous fungus Fusarium.</title>
        <authorList>
            <person name="Kim H.-S."/>
            <person name="Busman M."/>
            <person name="Brown D.W."/>
            <person name="Divon H."/>
            <person name="Uhlig S."/>
            <person name="Proctor R.H."/>
        </authorList>
    </citation>
    <scope>NUCLEOTIDE SEQUENCE [LARGE SCALE GENOMIC DNA]</scope>
    <source>
        <strain evidence="7 8">NRRL 53147</strain>
    </source>
</reference>
<organism evidence="7 8">
    <name type="scientific">Fusarium mexicanum</name>
    <dbReference type="NCBI Taxonomy" id="751941"/>
    <lineage>
        <taxon>Eukaryota</taxon>
        <taxon>Fungi</taxon>
        <taxon>Dikarya</taxon>
        <taxon>Ascomycota</taxon>
        <taxon>Pezizomycotina</taxon>
        <taxon>Sordariomycetes</taxon>
        <taxon>Hypocreomycetidae</taxon>
        <taxon>Hypocreales</taxon>
        <taxon>Nectriaceae</taxon>
        <taxon>Fusarium</taxon>
        <taxon>Fusarium fujikuroi species complex</taxon>
    </lineage>
</organism>
<dbReference type="GO" id="GO:0016853">
    <property type="term" value="F:isomerase activity"/>
    <property type="evidence" value="ECO:0007669"/>
    <property type="project" value="UniProtKB-KW"/>
</dbReference>
<dbReference type="PROSITE" id="PS00455">
    <property type="entry name" value="AMP_BINDING"/>
    <property type="match status" value="1"/>
</dbReference>
<accession>A0A8H5N6N2</accession>
<dbReference type="SUPFAM" id="SSF56801">
    <property type="entry name" value="Acetyl-CoA synthetase-like"/>
    <property type="match status" value="1"/>
</dbReference>
<proteinExistence type="predicted"/>
<keyword evidence="5" id="KW-0413">Isomerase</keyword>
<dbReference type="Pfam" id="PF00550">
    <property type="entry name" value="PP-binding"/>
    <property type="match status" value="1"/>
</dbReference>
<comment type="pathway">
    <text evidence="1">Mycotoxin biosynthesis.</text>
</comment>
<keyword evidence="8" id="KW-1185">Reference proteome</keyword>
<dbReference type="SUPFAM" id="SSF51735">
    <property type="entry name" value="NAD(P)-binding Rossmann-fold domains"/>
    <property type="match status" value="1"/>
</dbReference>
<feature type="domain" description="Carrier" evidence="6">
    <location>
        <begin position="535"/>
        <end position="613"/>
    </location>
</feature>
<evidence type="ECO:0000256" key="3">
    <source>
        <dbReference type="ARBA" id="ARBA00022553"/>
    </source>
</evidence>
<evidence type="ECO:0000256" key="2">
    <source>
        <dbReference type="ARBA" id="ARBA00022450"/>
    </source>
</evidence>
<evidence type="ECO:0000259" key="6">
    <source>
        <dbReference type="PROSITE" id="PS50075"/>
    </source>
</evidence>
<dbReference type="InterPro" id="IPR036736">
    <property type="entry name" value="ACP-like_sf"/>
</dbReference>
<dbReference type="PROSITE" id="PS00012">
    <property type="entry name" value="PHOSPHOPANTETHEINE"/>
    <property type="match status" value="1"/>
</dbReference>